<reference evidence="3" key="1">
    <citation type="submission" date="2018-01" db="EMBL/GenBank/DDBJ databases">
        <authorList>
            <person name="Alioto T."/>
            <person name="Alioto T."/>
        </authorList>
    </citation>
    <scope>NUCLEOTIDE SEQUENCE [LARGE SCALE GENOMIC DNA]</scope>
</reference>
<proteinExistence type="predicted"/>
<feature type="non-terminal residue" evidence="2">
    <location>
        <position position="1"/>
    </location>
</feature>
<organism evidence="2 3">
    <name type="scientific">Drosophila guanche</name>
    <name type="common">Fruit fly</name>
    <dbReference type="NCBI Taxonomy" id="7266"/>
    <lineage>
        <taxon>Eukaryota</taxon>
        <taxon>Metazoa</taxon>
        <taxon>Ecdysozoa</taxon>
        <taxon>Arthropoda</taxon>
        <taxon>Hexapoda</taxon>
        <taxon>Insecta</taxon>
        <taxon>Pterygota</taxon>
        <taxon>Neoptera</taxon>
        <taxon>Endopterygota</taxon>
        <taxon>Diptera</taxon>
        <taxon>Brachycera</taxon>
        <taxon>Muscomorpha</taxon>
        <taxon>Ephydroidea</taxon>
        <taxon>Drosophilidae</taxon>
        <taxon>Drosophila</taxon>
        <taxon>Sophophora</taxon>
    </lineage>
</organism>
<evidence type="ECO:0000313" key="3">
    <source>
        <dbReference type="Proteomes" id="UP000268350"/>
    </source>
</evidence>
<dbReference type="AlphaFoldDB" id="A0A3B0K7F4"/>
<keyword evidence="1" id="KW-0812">Transmembrane</keyword>
<keyword evidence="1" id="KW-0472">Membrane</keyword>
<gene>
    <name evidence="2" type="ORF">DGUA_6G020789</name>
</gene>
<evidence type="ECO:0000256" key="1">
    <source>
        <dbReference type="SAM" id="Phobius"/>
    </source>
</evidence>
<feature type="transmembrane region" description="Helical" evidence="1">
    <location>
        <begin position="58"/>
        <end position="76"/>
    </location>
</feature>
<sequence>HISLETLIRSVGASASRFYYDFCQPTKGYLYATVFHKLNSSKILSNSASQSCRKLPSLTMPACIGYYIVLMIFFFYGRNLTFVKNTAQKLNISQTVLNRTSAVYSNFTFYILHFTFFLHPSSTSTSASLLTPTRSFSSPPSPRAAHCRIRAWMRECAKNNNKKLRDVLSAHHLSYFNSRLTRGTHTDRQTDSTYYTFTYSWPVVRTDGSSRFSSVKCCIISCYLPPTSHGMAKSGKGRTECLPLPSHSNLSFRFRVSFSNSPSFNFYLCHYKISSHYILHYDGCMLSLLKVQKIRPLLPEQIAKSCGIHSFIEKINLKTPFQNPLWPTLAQNYPEKHCALTAFISGGLGCSTFHKRLRNGAEMCPYCRGTTPNTYSKLSASLALDSASLESRFLSVFIWPGKNEKEEGTET</sequence>
<name>A0A3B0K7F4_DROGU</name>
<feature type="non-terminal residue" evidence="2">
    <location>
        <position position="411"/>
    </location>
</feature>
<dbReference type="EMBL" id="OUUW01000046">
    <property type="protein sequence ID" value="SPP90014.1"/>
    <property type="molecule type" value="Genomic_DNA"/>
</dbReference>
<keyword evidence="1" id="KW-1133">Transmembrane helix</keyword>
<keyword evidence="3" id="KW-1185">Reference proteome</keyword>
<evidence type="ECO:0000313" key="2">
    <source>
        <dbReference type="EMBL" id="SPP90014.1"/>
    </source>
</evidence>
<accession>A0A3B0K7F4</accession>
<dbReference type="Proteomes" id="UP000268350">
    <property type="component" value="Unassembled WGS sequence"/>
</dbReference>
<protein>
    <submittedName>
        <fullName evidence="2">Uncharacterized protein</fullName>
    </submittedName>
</protein>